<reference evidence="2" key="1">
    <citation type="submission" date="2023-04" db="EMBL/GenBank/DDBJ databases">
        <title>Black Yeasts Isolated from many extreme environments.</title>
        <authorList>
            <person name="Coleine C."/>
            <person name="Stajich J.E."/>
            <person name="Selbmann L."/>
        </authorList>
    </citation>
    <scope>NUCLEOTIDE SEQUENCE</scope>
    <source>
        <strain evidence="2">CCFEE 5312</strain>
    </source>
</reference>
<keyword evidence="3" id="KW-1185">Reference proteome</keyword>
<dbReference type="AlphaFoldDB" id="A0AAJ0LXH8"/>
<dbReference type="CDD" id="cd03144">
    <property type="entry name" value="GATase1_ScBLP_like"/>
    <property type="match status" value="1"/>
</dbReference>
<proteinExistence type="predicted"/>
<dbReference type="PIRSF" id="PIRSF016642">
    <property type="entry name" value="UCP016642"/>
    <property type="match status" value="1"/>
</dbReference>
<sequence>MSSLAAASASRPNALVYRGPAACDGCPEAVAHLLRTSPSNFSVQFAGPKEDVDITRKSLSQVDVYAQPGGGDLAKTWPAMKPYNHAVRAFVRKGGRYLGFCSGAYLAGRPGFDLLPGKSDTDEESVQPGAQVTDESNTIIQVDWTFSTGPDAGKTEKRWMFLQDGATIQLENGAEDANSTNIKGRFSSNGDVAATLKAFRKGWVGVVGPHPEATKDWYTPYHLHNPDGISLDIGYDFVETTMQCKA</sequence>
<dbReference type="Proteomes" id="UP001271007">
    <property type="component" value="Unassembled WGS sequence"/>
</dbReference>
<dbReference type="InterPro" id="IPR019197">
    <property type="entry name" value="Biotin-prot_ligase_N"/>
</dbReference>
<evidence type="ECO:0000259" key="1">
    <source>
        <dbReference type="Pfam" id="PF09825"/>
    </source>
</evidence>
<comment type="caution">
    <text evidence="2">The sequence shown here is derived from an EMBL/GenBank/DDBJ whole genome shotgun (WGS) entry which is preliminary data.</text>
</comment>
<dbReference type="EMBL" id="JAWDJX010000001">
    <property type="protein sequence ID" value="KAK3059188.1"/>
    <property type="molecule type" value="Genomic_DNA"/>
</dbReference>
<dbReference type="SUPFAM" id="SSF52317">
    <property type="entry name" value="Class I glutamine amidotransferase-like"/>
    <property type="match status" value="1"/>
</dbReference>
<name>A0AAJ0LXH8_9PEZI</name>
<organism evidence="2 3">
    <name type="scientific">Extremus antarcticus</name>
    <dbReference type="NCBI Taxonomy" id="702011"/>
    <lineage>
        <taxon>Eukaryota</taxon>
        <taxon>Fungi</taxon>
        <taxon>Dikarya</taxon>
        <taxon>Ascomycota</taxon>
        <taxon>Pezizomycotina</taxon>
        <taxon>Dothideomycetes</taxon>
        <taxon>Dothideomycetidae</taxon>
        <taxon>Mycosphaerellales</taxon>
        <taxon>Extremaceae</taxon>
        <taxon>Extremus</taxon>
    </lineage>
</organism>
<dbReference type="Pfam" id="PF09825">
    <property type="entry name" value="BPL_N"/>
    <property type="match status" value="1"/>
</dbReference>
<accession>A0AAJ0LXH8</accession>
<gene>
    <name evidence="2" type="ORF">LTR09_000754</name>
</gene>
<dbReference type="InterPro" id="IPR029062">
    <property type="entry name" value="Class_I_gatase-like"/>
</dbReference>
<evidence type="ECO:0000313" key="2">
    <source>
        <dbReference type="EMBL" id="KAK3059188.1"/>
    </source>
</evidence>
<feature type="domain" description="Biotin-protein ligase N-terminal" evidence="1">
    <location>
        <begin position="13"/>
        <end position="108"/>
    </location>
</feature>
<protein>
    <recommendedName>
        <fullName evidence="1">Biotin-protein ligase N-terminal domain-containing protein</fullName>
    </recommendedName>
</protein>
<dbReference type="InterPro" id="IPR015834">
    <property type="entry name" value="UCP016642"/>
</dbReference>
<evidence type="ECO:0000313" key="3">
    <source>
        <dbReference type="Proteomes" id="UP001271007"/>
    </source>
</evidence>